<evidence type="ECO:0000256" key="1">
    <source>
        <dbReference type="SAM" id="MobiDB-lite"/>
    </source>
</evidence>
<keyword evidence="3" id="KW-1185">Reference proteome</keyword>
<dbReference type="AlphaFoldDB" id="A0A7J0GJB1"/>
<proteinExistence type="predicted"/>
<dbReference type="EMBL" id="BJWL01000022">
    <property type="protein sequence ID" value="GFZ10903.1"/>
    <property type="molecule type" value="Genomic_DNA"/>
</dbReference>
<organism evidence="2 3">
    <name type="scientific">Actinidia rufa</name>
    <dbReference type="NCBI Taxonomy" id="165716"/>
    <lineage>
        <taxon>Eukaryota</taxon>
        <taxon>Viridiplantae</taxon>
        <taxon>Streptophyta</taxon>
        <taxon>Embryophyta</taxon>
        <taxon>Tracheophyta</taxon>
        <taxon>Spermatophyta</taxon>
        <taxon>Magnoliopsida</taxon>
        <taxon>eudicotyledons</taxon>
        <taxon>Gunneridae</taxon>
        <taxon>Pentapetalae</taxon>
        <taxon>asterids</taxon>
        <taxon>Ericales</taxon>
        <taxon>Actinidiaceae</taxon>
        <taxon>Actinidia</taxon>
    </lineage>
</organism>
<name>A0A7J0GJB1_9ERIC</name>
<gene>
    <name evidence="2" type="ORF">Acr_22g0003010</name>
</gene>
<comment type="caution">
    <text evidence="2">The sequence shown here is derived from an EMBL/GenBank/DDBJ whole genome shotgun (WGS) entry which is preliminary data.</text>
</comment>
<accession>A0A7J0GJB1</accession>
<reference evidence="2 3" key="1">
    <citation type="submission" date="2019-07" db="EMBL/GenBank/DDBJ databases">
        <title>De Novo Assembly of kiwifruit Actinidia rufa.</title>
        <authorList>
            <person name="Sugita-Konishi S."/>
            <person name="Sato K."/>
            <person name="Mori E."/>
            <person name="Abe Y."/>
            <person name="Kisaki G."/>
            <person name="Hamano K."/>
            <person name="Suezawa K."/>
            <person name="Otani M."/>
            <person name="Fukuda T."/>
            <person name="Manabe T."/>
            <person name="Gomi K."/>
            <person name="Tabuchi M."/>
            <person name="Akimitsu K."/>
            <person name="Kataoka I."/>
        </authorList>
    </citation>
    <scope>NUCLEOTIDE SEQUENCE [LARGE SCALE GENOMIC DNA]</scope>
    <source>
        <strain evidence="3">cv. Fuchu</strain>
    </source>
</reference>
<dbReference type="Proteomes" id="UP000585474">
    <property type="component" value="Unassembled WGS sequence"/>
</dbReference>
<sequence length="199" mass="21570">MTIKCYKMAALRSGIKDKLSKTPPLSSSARDNQKQLGTDISRRKSKMGIPFKVRGNRSEKERFLAAEEAVKLKSDTKAVSRATHGNLSFPTNSPDPLSSIHNSTKVPNKIGTSLLTETTNALADEKHSPGFPSKKSAIESVTIAKALGDRLCERVALKEPRGKEVGLISRRGSVKEIQADAAILPEKVEASIMSENSNL</sequence>
<feature type="region of interest" description="Disordered" evidence="1">
    <location>
        <begin position="16"/>
        <end position="49"/>
    </location>
</feature>
<evidence type="ECO:0000313" key="3">
    <source>
        <dbReference type="Proteomes" id="UP000585474"/>
    </source>
</evidence>
<evidence type="ECO:0000313" key="2">
    <source>
        <dbReference type="EMBL" id="GFZ10903.1"/>
    </source>
</evidence>
<protein>
    <submittedName>
        <fullName evidence="2">Uncharacterized protein</fullName>
    </submittedName>
</protein>
<feature type="compositionally biased region" description="Polar residues" evidence="1">
    <location>
        <begin position="23"/>
        <end position="38"/>
    </location>
</feature>